<evidence type="ECO:0000313" key="4">
    <source>
        <dbReference type="Proteomes" id="UP000295438"/>
    </source>
</evidence>
<comment type="caution">
    <text evidence="3">The sequence shown here is derived from an EMBL/GenBank/DDBJ whole genome shotgun (WGS) entry which is preliminary data.</text>
</comment>
<evidence type="ECO:0000313" key="3">
    <source>
        <dbReference type="EMBL" id="TDK43468.1"/>
    </source>
</evidence>
<dbReference type="Proteomes" id="UP000295438">
    <property type="component" value="Unassembled WGS sequence"/>
</dbReference>
<name>A0A4R5UW14_9BACT</name>
<reference evidence="3 4" key="1">
    <citation type="submission" date="2019-03" db="EMBL/GenBank/DDBJ databases">
        <title>Algoriphagus aquimaris sp. nov., isolated form marine sediment in Pohang, Korea.</title>
        <authorList>
            <person name="Kim J."/>
            <person name="Yoon S.-H."/>
            <person name="Lee S.-S."/>
        </authorList>
    </citation>
    <scope>NUCLEOTIDE SEQUENCE [LARGE SCALE GENOMIC DNA]</scope>
    <source>
        <strain evidence="3 4">F21</strain>
    </source>
</reference>
<accession>A0A4R5UW14</accession>
<sequence>MINVTKSLIRNQYLFLAYKLNPYIMKKILYSTDFSKNAGDAFPLALEIAKKHGAELHFLNVIDIPTAWDFPYTDDPLVMEEQALSSSEKGLEEFINTHYSNTGEDLRFFIHSFENTSVVGGILACIEKINPDLLVVGIKGSSKVRELLIGSTTKALLSESPVPVLAIPEESTVRDFNQVLYLSDIVEDDIPALNWLVKFVTPFDPEIEVTHVSTHFTKDGENMFHHKEELMEKVNYSHLKITSRLFDSINKGVFSLLSETKVDLLVMLEKEKKGFWGKLLHRDHVKQMEFRVSIPLLAIPQARFHSNS</sequence>
<feature type="domain" description="UspA" evidence="2">
    <location>
        <begin position="25"/>
        <end position="168"/>
    </location>
</feature>
<dbReference type="Pfam" id="PF00582">
    <property type="entry name" value="Usp"/>
    <property type="match status" value="1"/>
</dbReference>
<protein>
    <submittedName>
        <fullName evidence="3">Universal stress protein</fullName>
    </submittedName>
</protein>
<dbReference type="EMBL" id="SMUW01000035">
    <property type="protein sequence ID" value="TDK43468.1"/>
    <property type="molecule type" value="Genomic_DNA"/>
</dbReference>
<dbReference type="PRINTS" id="PR01438">
    <property type="entry name" value="UNVRSLSTRESS"/>
</dbReference>
<proteinExistence type="inferred from homology"/>
<dbReference type="PANTHER" id="PTHR46268:SF6">
    <property type="entry name" value="UNIVERSAL STRESS PROTEIN UP12"/>
    <property type="match status" value="1"/>
</dbReference>
<evidence type="ECO:0000259" key="2">
    <source>
        <dbReference type="Pfam" id="PF00582"/>
    </source>
</evidence>
<comment type="similarity">
    <text evidence="1">Belongs to the universal stress protein A family.</text>
</comment>
<gene>
    <name evidence="3" type="ORF">E1898_12735</name>
</gene>
<dbReference type="Gene3D" id="3.40.50.12370">
    <property type="match status" value="1"/>
</dbReference>
<evidence type="ECO:0000256" key="1">
    <source>
        <dbReference type="ARBA" id="ARBA00008791"/>
    </source>
</evidence>
<dbReference type="InterPro" id="IPR006016">
    <property type="entry name" value="UspA"/>
</dbReference>
<keyword evidence="4" id="KW-1185">Reference proteome</keyword>
<dbReference type="PANTHER" id="PTHR46268">
    <property type="entry name" value="STRESS RESPONSE PROTEIN NHAX"/>
    <property type="match status" value="1"/>
</dbReference>
<organism evidence="3 4">
    <name type="scientific">Algoriphagus formosus</name>
    <dbReference type="NCBI Taxonomy" id="2007308"/>
    <lineage>
        <taxon>Bacteria</taxon>
        <taxon>Pseudomonadati</taxon>
        <taxon>Bacteroidota</taxon>
        <taxon>Cytophagia</taxon>
        <taxon>Cytophagales</taxon>
        <taxon>Cyclobacteriaceae</taxon>
        <taxon>Algoriphagus</taxon>
    </lineage>
</organism>
<dbReference type="CDD" id="cd00293">
    <property type="entry name" value="USP-like"/>
    <property type="match status" value="1"/>
</dbReference>
<dbReference type="SUPFAM" id="SSF52402">
    <property type="entry name" value="Adenine nucleotide alpha hydrolases-like"/>
    <property type="match status" value="1"/>
</dbReference>
<dbReference type="InterPro" id="IPR006015">
    <property type="entry name" value="Universal_stress_UspA"/>
</dbReference>
<dbReference type="AlphaFoldDB" id="A0A4R5UW14"/>